<protein>
    <submittedName>
        <fullName evidence="2">Uncharacterized protein</fullName>
    </submittedName>
</protein>
<dbReference type="EMBL" id="CAKOAT010047378">
    <property type="protein sequence ID" value="CAH8291361.1"/>
    <property type="molecule type" value="Genomic_DNA"/>
</dbReference>
<dbReference type="Proteomes" id="UP001642260">
    <property type="component" value="Unassembled WGS sequence"/>
</dbReference>
<feature type="compositionally biased region" description="Polar residues" evidence="1">
    <location>
        <begin position="1"/>
        <end position="22"/>
    </location>
</feature>
<feature type="region of interest" description="Disordered" evidence="1">
    <location>
        <begin position="1"/>
        <end position="29"/>
    </location>
</feature>
<organism evidence="2 3">
    <name type="scientific">Eruca vesicaria subsp. sativa</name>
    <name type="common">Garden rocket</name>
    <name type="synonym">Eruca sativa</name>
    <dbReference type="NCBI Taxonomy" id="29727"/>
    <lineage>
        <taxon>Eukaryota</taxon>
        <taxon>Viridiplantae</taxon>
        <taxon>Streptophyta</taxon>
        <taxon>Embryophyta</taxon>
        <taxon>Tracheophyta</taxon>
        <taxon>Spermatophyta</taxon>
        <taxon>Magnoliopsida</taxon>
        <taxon>eudicotyledons</taxon>
        <taxon>Gunneridae</taxon>
        <taxon>Pentapetalae</taxon>
        <taxon>rosids</taxon>
        <taxon>malvids</taxon>
        <taxon>Brassicales</taxon>
        <taxon>Brassicaceae</taxon>
        <taxon>Brassiceae</taxon>
        <taxon>Eruca</taxon>
    </lineage>
</organism>
<proteinExistence type="predicted"/>
<comment type="caution">
    <text evidence="2">The sequence shown here is derived from an EMBL/GenBank/DDBJ whole genome shotgun (WGS) entry which is preliminary data.</text>
</comment>
<accession>A0ABC8IQY7</accession>
<reference evidence="2 3" key="1">
    <citation type="submission" date="2022-03" db="EMBL/GenBank/DDBJ databases">
        <authorList>
            <person name="Macdonald S."/>
            <person name="Ahmed S."/>
            <person name="Newling K."/>
        </authorList>
    </citation>
    <scope>NUCLEOTIDE SEQUENCE [LARGE SCALE GENOMIC DNA]</scope>
</reference>
<dbReference type="AlphaFoldDB" id="A0ABC8IQY7"/>
<evidence type="ECO:0000313" key="3">
    <source>
        <dbReference type="Proteomes" id="UP001642260"/>
    </source>
</evidence>
<dbReference type="Gene3D" id="6.10.140.130">
    <property type="match status" value="1"/>
</dbReference>
<keyword evidence="3" id="KW-1185">Reference proteome</keyword>
<evidence type="ECO:0000256" key="1">
    <source>
        <dbReference type="SAM" id="MobiDB-lite"/>
    </source>
</evidence>
<sequence length="128" mass="14611">MTSQNDSKGISGNSKGRDSISQGIEPLSSHFQGRDSTLVEAVILSDRYISGRFLLVNWFSQLLNWLMKQWKKLKMEITSKPTALDELNRAVIKLEMERLSLTNDTDKNSREGLNRIETELLLVKEKQA</sequence>
<evidence type="ECO:0000313" key="2">
    <source>
        <dbReference type="EMBL" id="CAH8291361.1"/>
    </source>
</evidence>
<name>A0ABC8IQY7_ERUVS</name>
<gene>
    <name evidence="2" type="ORF">ERUC_LOCUS1416</name>
</gene>